<dbReference type="PROSITE" id="PS51257">
    <property type="entry name" value="PROKAR_LIPOPROTEIN"/>
    <property type="match status" value="1"/>
</dbReference>
<dbReference type="InterPro" id="IPR013783">
    <property type="entry name" value="Ig-like_fold"/>
</dbReference>
<proteinExistence type="predicted"/>
<evidence type="ECO:0000313" key="3">
    <source>
        <dbReference type="Proteomes" id="UP000278351"/>
    </source>
</evidence>
<evidence type="ECO:0000259" key="1">
    <source>
        <dbReference type="Pfam" id="PF16400"/>
    </source>
</evidence>
<gene>
    <name evidence="2" type="ORF">EGT74_00070</name>
</gene>
<protein>
    <submittedName>
        <fullName evidence="2">DUF5008 domain-containing protein</fullName>
    </submittedName>
</protein>
<dbReference type="InterPro" id="IPR032175">
    <property type="entry name" value="DUF5008"/>
</dbReference>
<reference evidence="2 3" key="1">
    <citation type="submission" date="2018-11" db="EMBL/GenBank/DDBJ databases">
        <title>Chitinophaga lutea sp.nov., isolate from arsenic contaminated soil.</title>
        <authorList>
            <person name="Zong Y."/>
        </authorList>
    </citation>
    <scope>NUCLEOTIDE SEQUENCE [LARGE SCALE GENOMIC DNA]</scope>
    <source>
        <strain evidence="2 3">ZY74</strain>
    </source>
</reference>
<dbReference type="Gene3D" id="2.80.10.50">
    <property type="match status" value="2"/>
</dbReference>
<dbReference type="EMBL" id="RPDH01000001">
    <property type="protein sequence ID" value="RPE11989.1"/>
    <property type="molecule type" value="Genomic_DNA"/>
</dbReference>
<dbReference type="OrthoDB" id="9805017at2"/>
<dbReference type="InterPro" id="IPR013431">
    <property type="entry name" value="Delta_60_rpt"/>
</dbReference>
<dbReference type="RefSeq" id="WP_123844406.1">
    <property type="nucleotide sequence ID" value="NZ_RPDH01000001.1"/>
</dbReference>
<feature type="domain" description="DUF5008" evidence="1">
    <location>
        <begin position="21"/>
        <end position="113"/>
    </location>
</feature>
<accession>A0A3N4PYM8</accession>
<dbReference type="AlphaFoldDB" id="A0A3N4PYM8"/>
<evidence type="ECO:0000313" key="2">
    <source>
        <dbReference type="EMBL" id="RPE11989.1"/>
    </source>
</evidence>
<dbReference type="SUPFAM" id="SSF101898">
    <property type="entry name" value="NHL repeat"/>
    <property type="match status" value="1"/>
</dbReference>
<name>A0A3N4PYM8_9BACT</name>
<organism evidence="2 3">
    <name type="scientific">Chitinophaga lutea</name>
    <dbReference type="NCBI Taxonomy" id="2488634"/>
    <lineage>
        <taxon>Bacteria</taxon>
        <taxon>Pseudomonadati</taxon>
        <taxon>Bacteroidota</taxon>
        <taxon>Chitinophagia</taxon>
        <taxon>Chitinophagales</taxon>
        <taxon>Chitinophagaceae</taxon>
        <taxon>Chitinophaga</taxon>
    </lineage>
</organism>
<dbReference type="Proteomes" id="UP000278351">
    <property type="component" value="Unassembled WGS sequence"/>
</dbReference>
<dbReference type="Gene3D" id="2.60.40.10">
    <property type="entry name" value="Immunoglobulins"/>
    <property type="match status" value="1"/>
</dbReference>
<dbReference type="Pfam" id="PF17164">
    <property type="entry name" value="DUF5122"/>
    <property type="match status" value="3"/>
</dbReference>
<dbReference type="NCBIfam" id="TIGR02608">
    <property type="entry name" value="delta_60_rpt"/>
    <property type="match status" value="2"/>
</dbReference>
<sequence length="526" mass="57526">MKKLLVFILFASAAFACRRDEQIFENPYEGGKQPLGIKFLDEPPSVPAGEPGAMVSFKVKGLLPYKSRLVFSFNGQPAEVTELDSTHVSVKVPELASTGNVQIVVDDQAFYGPVFNVLGKIENDITFRANVGTNGPISKMPELPDGRFLLIGNFTNYENKGAVTPLNRIIVISRNEELDRTMLFGKGAYGPLSDVVVQPNGKMLVAGNFSGFDRHFWGVKRMFNVCRLNANGSPDTTVVQSFTKKDTVPVWKGGTDGSIARLFQDANGRTVAIGDFNYFVQKRYGVGTADGLKDSLVTDSVEVSQMLRFNSDGSLDSTYHYDLLLHKGRPATNGYISDAVMQPDGKLIIVGRFSRYDDMQVSNIARINPDGSPDRTFTATADDAVQRITYNAVTKQYVLAGIFNNYNKTRFNKIVLVDESFNPVAGFATGMLEGGGINQATQLSNGLIFVTGFFSRYDNVQRNGIMVLDARGKLAAGYNAIGKFYGFLSGVVESRALNGDMRITLLGSFNSFNGQSAGNFTRLLVK</sequence>
<comment type="caution">
    <text evidence="2">The sequence shown here is derived from an EMBL/GenBank/DDBJ whole genome shotgun (WGS) entry which is preliminary data.</text>
</comment>
<dbReference type="Pfam" id="PF16400">
    <property type="entry name" value="DUF5008"/>
    <property type="match status" value="1"/>
</dbReference>
<keyword evidence="3" id="KW-1185">Reference proteome</keyword>